<dbReference type="InterPro" id="IPR052345">
    <property type="entry name" value="Rad_response_metalloprotease"/>
</dbReference>
<reference evidence="3 5" key="3">
    <citation type="submission" date="2019-03" db="EMBL/GenBank/DDBJ databases">
        <title>Diversity of the mouse oral microbiome.</title>
        <authorList>
            <person name="Joseph S."/>
            <person name="Aduse-Opoku J."/>
            <person name="Curtis M."/>
            <person name="Wade W."/>
            <person name="Hashim A."/>
        </authorList>
    </citation>
    <scope>NUCLEOTIDE SEQUENCE [LARGE SCALE GENOMIC DNA]</scope>
    <source>
        <strain evidence="3 5">HT4</strain>
    </source>
</reference>
<accession>A0A1Q8EF92</accession>
<dbReference type="Gene3D" id="1.10.10.2910">
    <property type="match status" value="1"/>
</dbReference>
<dbReference type="EMBL" id="SPQA01000005">
    <property type="protein sequence ID" value="TFU31433.1"/>
    <property type="molecule type" value="Genomic_DNA"/>
</dbReference>
<gene>
    <name evidence="2" type="ORF">BU200_02155</name>
    <name evidence="3" type="ORF">E4U01_02405</name>
</gene>
<proteinExistence type="predicted"/>
<protein>
    <submittedName>
        <fullName evidence="3">ImmA/IrrE family metallo-endopeptidase</fullName>
    </submittedName>
</protein>
<comment type="caution">
    <text evidence="2">The sequence shown here is derived from an EMBL/GenBank/DDBJ whole genome shotgun (WGS) entry which is preliminary data.</text>
</comment>
<evidence type="ECO:0000259" key="1">
    <source>
        <dbReference type="Pfam" id="PF06114"/>
    </source>
</evidence>
<evidence type="ECO:0000313" key="3">
    <source>
        <dbReference type="EMBL" id="TFU31433.1"/>
    </source>
</evidence>
<reference evidence="4" key="1">
    <citation type="submission" date="2016-12" db="EMBL/GenBank/DDBJ databases">
        <authorList>
            <person name="Gulvik C.A."/>
        </authorList>
    </citation>
    <scope>NUCLEOTIDE SEQUENCE [LARGE SCALE GENOMIC DNA]</scope>
    <source>
        <strain evidence="4">ATCC 51725</strain>
    </source>
</reference>
<dbReference type="EMBL" id="MSJL01000006">
    <property type="protein sequence ID" value="OLF50458.1"/>
    <property type="molecule type" value="Genomic_DNA"/>
</dbReference>
<evidence type="ECO:0000313" key="4">
    <source>
        <dbReference type="Proteomes" id="UP000186437"/>
    </source>
</evidence>
<reference evidence="2" key="2">
    <citation type="submission" date="2016-12" db="EMBL/GenBank/DDBJ databases">
        <authorList>
            <person name="Song W.-J."/>
            <person name="Kurnit D.M."/>
        </authorList>
    </citation>
    <scope>NUCLEOTIDE SEQUENCE [LARGE SCALE GENOMIC DNA]</scope>
    <source>
        <strain evidence="2">ATCC 51725</strain>
    </source>
</reference>
<name>A0A1Q8EF92_STRAI</name>
<evidence type="ECO:0000313" key="2">
    <source>
        <dbReference type="EMBL" id="OLF50458.1"/>
    </source>
</evidence>
<organism evidence="2 4">
    <name type="scientific">Streptococcus acidominimus</name>
    <dbReference type="NCBI Taxonomy" id="1326"/>
    <lineage>
        <taxon>Bacteria</taxon>
        <taxon>Bacillati</taxon>
        <taxon>Bacillota</taxon>
        <taxon>Bacilli</taxon>
        <taxon>Lactobacillales</taxon>
        <taxon>Streptococcaceae</taxon>
        <taxon>Streptococcus</taxon>
    </lineage>
</organism>
<dbReference type="Proteomes" id="UP000186437">
    <property type="component" value="Unassembled WGS sequence"/>
</dbReference>
<dbReference type="OrthoDB" id="9816277at2"/>
<dbReference type="AlphaFoldDB" id="A0A1Q8EF92"/>
<sequence length="185" mass="21601">MLYRNLYDETFLEKFKDKREEIENLSTENLSIDVDEIANRCGIKIEYKDLEYSGEAEQGMDSRICVNIWDPKVRQRFTIAHEIGHIILEHQGKIHYRDEDSSRYKDVISRMNEVSANKFAATLLMPRKLVQEVVGKVIEDLGYTREQNFDNGDVDKIIEIGAGIMNVSEQSFRYRLDNLQVFVDA</sequence>
<dbReference type="PANTHER" id="PTHR43236:SF1">
    <property type="entry name" value="BLL7220 PROTEIN"/>
    <property type="match status" value="1"/>
</dbReference>
<dbReference type="Pfam" id="PF06114">
    <property type="entry name" value="Peptidase_M78"/>
    <property type="match status" value="1"/>
</dbReference>
<dbReference type="Proteomes" id="UP000297747">
    <property type="component" value="Unassembled WGS sequence"/>
</dbReference>
<dbReference type="PANTHER" id="PTHR43236">
    <property type="entry name" value="ANTITOXIN HIGA1"/>
    <property type="match status" value="1"/>
</dbReference>
<dbReference type="InterPro" id="IPR010359">
    <property type="entry name" value="IrrE_HExxH"/>
</dbReference>
<evidence type="ECO:0000313" key="5">
    <source>
        <dbReference type="Proteomes" id="UP000297747"/>
    </source>
</evidence>
<keyword evidence="4" id="KW-1185">Reference proteome</keyword>
<feature type="domain" description="IrrE N-terminal-like" evidence="1">
    <location>
        <begin position="39"/>
        <end position="132"/>
    </location>
</feature>